<dbReference type="InterPro" id="IPR027417">
    <property type="entry name" value="P-loop_NTPase"/>
</dbReference>
<name>H6QCW3_PYROT</name>
<protein>
    <submittedName>
        <fullName evidence="1">ATPase family associated with various cellular activities (AAA)</fullName>
    </submittedName>
</protein>
<dbReference type="STRING" id="698757.Pogu_2132"/>
<sequence length="368" mass="42370">MKSELKLQTIKITQIPLEDRILLLGPPGVGKTEVVRQKAEREAETLGRRFVDLRNDNIPNDLFQSPQRYYVFIRIVAPHIFPEDLGIPQHRGEFVEFLLPKVLKVFTLKDIAGTVFLDELTNVPREDQISMYYSLILEKEAGWTLKINDNVKIIAAGNPPEWAEISRPLPKPLRNRMTIIHVSPPSVEEWAAYMQRRYGDNWERLAALYLAMYPEDILKPPEDEFSAFPTPRSWTSVALLLHKYNEASWELKESLIVGNLGDDVGVKFAALLKTRLDISEALRRLEEDPKYFDRIDLNQRLLLLDAVARQPVDRLTGPLRGFLAHLATTHREMLVLLVVIMSKEKRIAVITKMPDLFIKVANEISRYV</sequence>
<accession>H6QCW3</accession>
<reference evidence="1 2" key="1">
    <citation type="journal article" date="2012" name="Stand. Genomic Sci.">
        <title>Complete genome sequence of Pyrobaculum oguniense.</title>
        <authorList>
            <person name="Bernick D.L."/>
            <person name="Karplus K."/>
            <person name="Lui L.M."/>
            <person name="Coker J.K."/>
            <person name="Murphy J.N."/>
            <person name="Chan P.P."/>
            <person name="Cozen A.E."/>
            <person name="Lowe T.M."/>
        </authorList>
    </citation>
    <scope>NUCLEOTIDE SEQUENCE [LARGE SCALE GENOMIC DNA]</scope>
    <source>
        <strain evidence="1 2">TE7</strain>
    </source>
</reference>
<dbReference type="KEGG" id="pog:Pogu_2132"/>
<dbReference type="EMBL" id="CP003316">
    <property type="protein sequence ID" value="AFA40159.1"/>
    <property type="molecule type" value="Genomic_DNA"/>
</dbReference>
<evidence type="ECO:0000313" key="2">
    <source>
        <dbReference type="Proteomes" id="UP000009062"/>
    </source>
</evidence>
<keyword evidence="2" id="KW-1185">Reference proteome</keyword>
<dbReference type="SUPFAM" id="SSF52540">
    <property type="entry name" value="P-loop containing nucleoside triphosphate hydrolases"/>
    <property type="match status" value="1"/>
</dbReference>
<gene>
    <name evidence="1" type="ordered locus">Pogu_2132</name>
</gene>
<proteinExistence type="predicted"/>
<dbReference type="eggNOG" id="arCOG04159">
    <property type="taxonomic scope" value="Archaea"/>
</dbReference>
<dbReference type="Gene3D" id="3.40.50.300">
    <property type="entry name" value="P-loop containing nucleotide triphosphate hydrolases"/>
    <property type="match status" value="1"/>
</dbReference>
<dbReference type="AlphaFoldDB" id="H6QCW3"/>
<evidence type="ECO:0000313" key="1">
    <source>
        <dbReference type="EMBL" id="AFA40159.1"/>
    </source>
</evidence>
<dbReference type="CDD" id="cd00009">
    <property type="entry name" value="AAA"/>
    <property type="match status" value="1"/>
</dbReference>
<dbReference type="HOGENOM" id="CLU_065302_0_0_2"/>
<organism evidence="1 2">
    <name type="scientific">Pyrobaculum oguniense (strain DSM 13380 / JCM 10595 / TE7)</name>
    <dbReference type="NCBI Taxonomy" id="698757"/>
    <lineage>
        <taxon>Archaea</taxon>
        <taxon>Thermoproteota</taxon>
        <taxon>Thermoprotei</taxon>
        <taxon>Thermoproteales</taxon>
        <taxon>Thermoproteaceae</taxon>
        <taxon>Pyrobaculum</taxon>
    </lineage>
</organism>
<dbReference type="Proteomes" id="UP000009062">
    <property type="component" value="Chromosome"/>
</dbReference>